<keyword evidence="3" id="KW-1185">Reference proteome</keyword>
<organism evidence="2 3">
    <name type="scientific">Oceanisphaera ostreae</name>
    <dbReference type="NCBI Taxonomy" id="914151"/>
    <lineage>
        <taxon>Bacteria</taxon>
        <taxon>Pseudomonadati</taxon>
        <taxon>Pseudomonadota</taxon>
        <taxon>Gammaproteobacteria</taxon>
        <taxon>Aeromonadales</taxon>
        <taxon>Aeromonadaceae</taxon>
        <taxon>Oceanisphaera</taxon>
    </lineage>
</organism>
<dbReference type="SUPFAM" id="SSF55729">
    <property type="entry name" value="Acyl-CoA N-acyltransferases (Nat)"/>
    <property type="match status" value="1"/>
</dbReference>
<comment type="caution">
    <text evidence="2">The sequence shown here is derived from an EMBL/GenBank/DDBJ whole genome shotgun (WGS) entry which is preliminary data.</text>
</comment>
<dbReference type="Gene3D" id="3.40.630.30">
    <property type="match status" value="1"/>
</dbReference>
<accession>A0ABW3KIS2</accession>
<dbReference type="PROSITE" id="PS51186">
    <property type="entry name" value="GNAT"/>
    <property type="match status" value="1"/>
</dbReference>
<feature type="domain" description="N-acetyltransferase" evidence="1">
    <location>
        <begin position="1"/>
        <end position="129"/>
    </location>
</feature>
<dbReference type="CDD" id="cd04301">
    <property type="entry name" value="NAT_SF"/>
    <property type="match status" value="1"/>
</dbReference>
<dbReference type="EMBL" id="JBHTJS010000028">
    <property type="protein sequence ID" value="MFD1007926.1"/>
    <property type="molecule type" value="Genomic_DNA"/>
</dbReference>
<evidence type="ECO:0000313" key="2">
    <source>
        <dbReference type="EMBL" id="MFD1007926.1"/>
    </source>
</evidence>
<dbReference type="InterPro" id="IPR000182">
    <property type="entry name" value="GNAT_dom"/>
</dbReference>
<sequence length="129" mass="14534">MRLTIHRLEQISELHRHHVNIILQGKTLPDQAYFYLATFNDKAVALAWREHSPKQELLGFIAVRDITRRRGIGQELLRQIKLDAKAAGLSHLSCNPAQAPPEQQTGLADFLASQGFNTQAGMLSCYLED</sequence>
<evidence type="ECO:0000259" key="1">
    <source>
        <dbReference type="PROSITE" id="PS51186"/>
    </source>
</evidence>
<dbReference type="InterPro" id="IPR016181">
    <property type="entry name" value="Acyl_CoA_acyltransferase"/>
</dbReference>
<reference evidence="3" key="1">
    <citation type="journal article" date="2019" name="Int. J. Syst. Evol. Microbiol.">
        <title>The Global Catalogue of Microorganisms (GCM) 10K type strain sequencing project: providing services to taxonomists for standard genome sequencing and annotation.</title>
        <authorList>
            <consortium name="The Broad Institute Genomics Platform"/>
            <consortium name="The Broad Institute Genome Sequencing Center for Infectious Disease"/>
            <person name="Wu L."/>
            <person name="Ma J."/>
        </authorList>
    </citation>
    <scope>NUCLEOTIDE SEQUENCE [LARGE SCALE GENOMIC DNA]</scope>
    <source>
        <strain evidence="3">CCUG 60525</strain>
    </source>
</reference>
<dbReference type="Pfam" id="PF12568">
    <property type="entry name" value="PanZ"/>
    <property type="match status" value="1"/>
</dbReference>
<gene>
    <name evidence="2" type="ORF">ACFQ1C_07145</name>
</gene>
<dbReference type="Proteomes" id="UP001597048">
    <property type="component" value="Unassembled WGS sequence"/>
</dbReference>
<proteinExistence type="predicted"/>
<protein>
    <submittedName>
        <fullName evidence="2">Acetyl-CoA sensor PanZ family protein</fullName>
    </submittedName>
</protein>
<dbReference type="InterPro" id="IPR040448">
    <property type="entry name" value="PanZ_GNAT"/>
</dbReference>
<name>A0ABW3KIS2_9GAMM</name>
<evidence type="ECO:0000313" key="3">
    <source>
        <dbReference type="Proteomes" id="UP001597048"/>
    </source>
</evidence>
<dbReference type="RefSeq" id="WP_379557914.1">
    <property type="nucleotide sequence ID" value="NZ_JBHTJS010000028.1"/>
</dbReference>